<evidence type="ECO:0000256" key="4">
    <source>
        <dbReference type="ARBA" id="ARBA00023242"/>
    </source>
</evidence>
<evidence type="ECO:0000313" key="8">
    <source>
        <dbReference type="EMBL" id="KAK6324153.1"/>
    </source>
</evidence>
<evidence type="ECO:0000313" key="9">
    <source>
        <dbReference type="Proteomes" id="UP001356427"/>
    </source>
</evidence>
<feature type="compositionally biased region" description="Low complexity" evidence="7">
    <location>
        <begin position="326"/>
        <end position="339"/>
    </location>
</feature>
<dbReference type="Gene3D" id="1.20.5.1180">
    <property type="entry name" value="Geminin coiled-coil domain"/>
    <property type="match status" value="1"/>
</dbReference>
<feature type="region of interest" description="Disordered" evidence="7">
    <location>
        <begin position="537"/>
        <end position="577"/>
    </location>
</feature>
<dbReference type="EMBL" id="JAGTTL010000004">
    <property type="protein sequence ID" value="KAK6324153.1"/>
    <property type="molecule type" value="Genomic_DNA"/>
</dbReference>
<feature type="compositionally biased region" description="Acidic residues" evidence="7">
    <location>
        <begin position="108"/>
        <end position="117"/>
    </location>
</feature>
<comment type="caution">
    <text evidence="8">The sequence shown here is derived from an EMBL/GenBank/DDBJ whole genome shotgun (WGS) entry which is preliminary data.</text>
</comment>
<gene>
    <name evidence="8" type="ORF">J4Q44_G00064920</name>
</gene>
<dbReference type="AlphaFoldDB" id="A0AAN8R555"/>
<proteinExistence type="inferred from homology"/>
<comment type="similarity">
    <text evidence="2">Belongs to the geminin family.</text>
</comment>
<dbReference type="PANTHER" id="PTHR13372:SF4">
    <property type="entry name" value="GEMININ"/>
    <property type="match status" value="1"/>
</dbReference>
<evidence type="ECO:0000256" key="2">
    <source>
        <dbReference type="ARBA" id="ARBA00007979"/>
    </source>
</evidence>
<feature type="compositionally biased region" description="Polar residues" evidence="7">
    <location>
        <begin position="305"/>
        <end position="315"/>
    </location>
</feature>
<feature type="coiled-coil region" evidence="6">
    <location>
        <begin position="479"/>
        <end position="513"/>
    </location>
</feature>
<dbReference type="GO" id="GO:0005634">
    <property type="term" value="C:nucleus"/>
    <property type="evidence" value="ECO:0007669"/>
    <property type="project" value="UniProtKB-SubCell"/>
</dbReference>
<evidence type="ECO:0000256" key="3">
    <source>
        <dbReference type="ARBA" id="ARBA00023054"/>
    </source>
</evidence>
<feature type="compositionally biased region" description="Acidic residues" evidence="7">
    <location>
        <begin position="558"/>
        <end position="577"/>
    </location>
</feature>
<dbReference type="GO" id="GO:0008156">
    <property type="term" value="P:negative regulation of DNA replication"/>
    <property type="evidence" value="ECO:0007669"/>
    <property type="project" value="TreeGrafter"/>
</dbReference>
<organism evidence="8 9">
    <name type="scientific">Coregonus suidteri</name>
    <dbReference type="NCBI Taxonomy" id="861788"/>
    <lineage>
        <taxon>Eukaryota</taxon>
        <taxon>Metazoa</taxon>
        <taxon>Chordata</taxon>
        <taxon>Craniata</taxon>
        <taxon>Vertebrata</taxon>
        <taxon>Euteleostomi</taxon>
        <taxon>Actinopterygii</taxon>
        <taxon>Neopterygii</taxon>
        <taxon>Teleostei</taxon>
        <taxon>Protacanthopterygii</taxon>
        <taxon>Salmoniformes</taxon>
        <taxon>Salmonidae</taxon>
        <taxon>Coregoninae</taxon>
        <taxon>Coregonus</taxon>
    </lineage>
</organism>
<keyword evidence="9" id="KW-1185">Reference proteome</keyword>
<evidence type="ECO:0000256" key="1">
    <source>
        <dbReference type="ARBA" id="ARBA00004123"/>
    </source>
</evidence>
<name>A0AAN8R555_9TELE</name>
<evidence type="ECO:0008006" key="10">
    <source>
        <dbReference type="Google" id="ProtNLM"/>
    </source>
</evidence>
<keyword evidence="3 6" id="KW-0175">Coiled coil</keyword>
<evidence type="ECO:0000256" key="6">
    <source>
        <dbReference type="SAM" id="Coils"/>
    </source>
</evidence>
<dbReference type="Proteomes" id="UP001356427">
    <property type="component" value="Unassembled WGS sequence"/>
</dbReference>
<dbReference type="GO" id="GO:0045786">
    <property type="term" value="P:negative regulation of cell cycle"/>
    <property type="evidence" value="ECO:0007669"/>
    <property type="project" value="TreeGrafter"/>
</dbReference>
<dbReference type="PANTHER" id="PTHR13372">
    <property type="entry name" value="GEMININ"/>
    <property type="match status" value="1"/>
</dbReference>
<protein>
    <recommendedName>
        <fullName evidence="10">Geminin</fullName>
    </recommendedName>
</protein>
<keyword evidence="4" id="KW-0539">Nucleus</keyword>
<dbReference type="SUPFAM" id="SSF111469">
    <property type="entry name" value="Geminin coiled-coil domain"/>
    <property type="match status" value="1"/>
</dbReference>
<comment type="subcellular location">
    <subcellularLocation>
        <location evidence="1">Nucleus</location>
    </subcellularLocation>
</comment>
<keyword evidence="5" id="KW-0131">Cell cycle</keyword>
<evidence type="ECO:0000256" key="7">
    <source>
        <dbReference type="SAM" id="MobiDB-lite"/>
    </source>
</evidence>
<dbReference type="CDD" id="cd22589">
    <property type="entry name" value="geminin_CC"/>
    <property type="match status" value="1"/>
</dbReference>
<feature type="compositionally biased region" description="Acidic residues" evidence="7">
    <location>
        <begin position="538"/>
        <end position="549"/>
    </location>
</feature>
<evidence type="ECO:0000256" key="5">
    <source>
        <dbReference type="ARBA" id="ARBA00023306"/>
    </source>
</evidence>
<dbReference type="InterPro" id="IPR022786">
    <property type="entry name" value="Geminin/Multicilin"/>
</dbReference>
<reference evidence="8 9" key="1">
    <citation type="submission" date="2021-04" db="EMBL/GenBank/DDBJ databases">
        <authorList>
            <person name="De Guttry C."/>
            <person name="Zahm M."/>
            <person name="Klopp C."/>
            <person name="Cabau C."/>
            <person name="Louis A."/>
            <person name="Berthelot C."/>
            <person name="Parey E."/>
            <person name="Roest Crollius H."/>
            <person name="Montfort J."/>
            <person name="Robinson-Rechavi M."/>
            <person name="Bucao C."/>
            <person name="Bouchez O."/>
            <person name="Gislard M."/>
            <person name="Lluch J."/>
            <person name="Milhes M."/>
            <person name="Lampietro C."/>
            <person name="Lopez Roques C."/>
            <person name="Donnadieu C."/>
            <person name="Braasch I."/>
            <person name="Desvignes T."/>
            <person name="Postlethwait J."/>
            <person name="Bobe J."/>
            <person name="Wedekind C."/>
            <person name="Guiguen Y."/>
        </authorList>
    </citation>
    <scope>NUCLEOTIDE SEQUENCE [LARGE SCALE GENOMIC DNA]</scope>
    <source>
        <strain evidence="8">Cs_M1</strain>
        <tissue evidence="8">Blood</tissue>
    </source>
</reference>
<sequence>MSKLALFNVYITERLTAAAVEIVGVVERTVTEYQEEISRSKEENERLRRLLDVNPHRTDPQQLTVSAEEVPPERQHCEQEWSPTLEQDPEPTQIKDEQEEIGTNQEAEQLEGLESDTNDSINTVCEERDTNPPYPPPPMVFSSQTSESGQGDVLCIRIPEEIKTEPDGEDYMVSEATSASQSLSEGYPGCSAAQSENSGSGNEVESGGLPSGSKPLKSLRKQAKKRLSSHTSAGGRELGTRQEEDQLGGLESDTKDSIFTICEESDCDPMDFSSQTSESGQGDVLCIRIPEEIKTEPDGEDYTVSEATSASQSLSEGYPGCSAAQSENSGSGNEVESGGLPSGSKPLKSPRKWASTHNRARGKLPKQAFFGGSIQDMGPTRKTLQVLQPSAVNKNLGRVILTGKVVPKRKRWNAEQVKGSKRVKAEVAVTSTKTEDDNRPDGVTKETYELMVKETPPSSYWKAVAEERRKALYNVLQENEKLHKSIEAKDEQIAQLKTENDELQELAQHVQHMADMIERLTGKSPESLEDLREIALGADDEELEESDDDLTPRSDVLDVTEDEVTEQQEDERSGEDD</sequence>
<feature type="compositionally biased region" description="Polar residues" evidence="7">
    <location>
        <begin position="175"/>
        <end position="184"/>
    </location>
</feature>
<dbReference type="Pfam" id="PF07412">
    <property type="entry name" value="Geminin"/>
    <property type="match status" value="1"/>
</dbReference>
<dbReference type="FunFam" id="1.20.5.1180:FF:000001">
    <property type="entry name" value="Truncated geminin"/>
    <property type="match status" value="1"/>
</dbReference>
<feature type="region of interest" description="Disordered" evidence="7">
    <location>
        <begin position="53"/>
        <end position="376"/>
    </location>
</feature>
<feature type="compositionally biased region" description="Basic residues" evidence="7">
    <location>
        <begin position="217"/>
        <end position="228"/>
    </location>
</feature>
<accession>A0AAN8R555</accession>
<feature type="compositionally biased region" description="Low complexity" evidence="7">
    <location>
        <begin position="195"/>
        <end position="208"/>
    </location>
</feature>